<evidence type="ECO:0000256" key="2">
    <source>
        <dbReference type="SAM" id="Phobius"/>
    </source>
</evidence>
<organism evidence="4 5">
    <name type="scientific">Rhodalgimonas zhirmunskyi</name>
    <dbReference type="NCBI Taxonomy" id="2964767"/>
    <lineage>
        <taxon>Bacteria</taxon>
        <taxon>Pseudomonadati</taxon>
        <taxon>Pseudomonadota</taxon>
        <taxon>Alphaproteobacteria</taxon>
        <taxon>Rhodobacterales</taxon>
        <taxon>Roseobacteraceae</taxon>
        <taxon>Rhodalgimonas</taxon>
    </lineage>
</organism>
<dbReference type="PROSITE" id="PS51782">
    <property type="entry name" value="LYSM"/>
    <property type="match status" value="1"/>
</dbReference>
<feature type="transmembrane region" description="Helical" evidence="2">
    <location>
        <begin position="12"/>
        <end position="32"/>
    </location>
</feature>
<dbReference type="PANTHER" id="PTHR34700:SF4">
    <property type="entry name" value="PHAGE-LIKE ELEMENT PBSX PROTEIN XKDP"/>
    <property type="match status" value="1"/>
</dbReference>
<dbReference type="InterPro" id="IPR052196">
    <property type="entry name" value="Bact_Kbp"/>
</dbReference>
<feature type="compositionally biased region" description="Polar residues" evidence="1">
    <location>
        <begin position="193"/>
        <end position="216"/>
    </location>
</feature>
<keyword evidence="5" id="KW-1185">Reference proteome</keyword>
<feature type="compositionally biased region" description="Low complexity" evidence="1">
    <location>
        <begin position="225"/>
        <end position="249"/>
    </location>
</feature>
<dbReference type="CDD" id="cd00118">
    <property type="entry name" value="LysM"/>
    <property type="match status" value="1"/>
</dbReference>
<feature type="domain" description="LysM" evidence="3">
    <location>
        <begin position="422"/>
        <end position="471"/>
    </location>
</feature>
<evidence type="ECO:0000313" key="5">
    <source>
        <dbReference type="Proteomes" id="UP001227162"/>
    </source>
</evidence>
<dbReference type="AlphaFoldDB" id="A0AAJ1UCC4"/>
<dbReference type="EMBL" id="JANFFA010000001">
    <property type="protein sequence ID" value="MDQ2093312.1"/>
    <property type="molecule type" value="Genomic_DNA"/>
</dbReference>
<evidence type="ECO:0000256" key="1">
    <source>
        <dbReference type="SAM" id="MobiDB-lite"/>
    </source>
</evidence>
<evidence type="ECO:0000313" key="4">
    <source>
        <dbReference type="EMBL" id="MDQ2093312.1"/>
    </source>
</evidence>
<comment type="caution">
    <text evidence="4">The sequence shown here is derived from an EMBL/GenBank/DDBJ whole genome shotgun (WGS) entry which is preliminary data.</text>
</comment>
<dbReference type="RefSeq" id="WP_317624905.1">
    <property type="nucleotide sequence ID" value="NZ_JANFFA010000001.1"/>
</dbReference>
<accession>A0AAJ1UCC4</accession>
<keyword evidence="2" id="KW-0472">Membrane</keyword>
<dbReference type="Proteomes" id="UP001227162">
    <property type="component" value="Unassembled WGS sequence"/>
</dbReference>
<keyword evidence="2" id="KW-0812">Transmembrane</keyword>
<keyword evidence="2" id="KW-1133">Transmembrane helix</keyword>
<dbReference type="InterPro" id="IPR018392">
    <property type="entry name" value="LysM"/>
</dbReference>
<name>A0AAJ1UCC4_9RHOB</name>
<feature type="region of interest" description="Disordered" evidence="1">
    <location>
        <begin position="47"/>
        <end position="72"/>
    </location>
</feature>
<evidence type="ECO:0000259" key="3">
    <source>
        <dbReference type="PROSITE" id="PS51782"/>
    </source>
</evidence>
<gene>
    <name evidence="4" type="ORF">NOI20_04255</name>
</gene>
<dbReference type="SMART" id="SM00257">
    <property type="entry name" value="LysM"/>
    <property type="match status" value="1"/>
</dbReference>
<dbReference type="Pfam" id="PF01476">
    <property type="entry name" value="LysM"/>
    <property type="match status" value="1"/>
</dbReference>
<reference evidence="4" key="2">
    <citation type="submission" date="2023-04" db="EMBL/GenBank/DDBJ databases">
        <title>'Rhodoalgimonas zhirmunskyi' gen. nov., isolated from a red alga.</title>
        <authorList>
            <person name="Nedashkovskaya O.I."/>
            <person name="Otstavnykh N.Y."/>
            <person name="Bystritskaya E.P."/>
            <person name="Balabanova L.A."/>
            <person name="Isaeva M.P."/>
        </authorList>
    </citation>
    <scope>NUCLEOTIDE SEQUENCE</scope>
    <source>
        <strain evidence="4">10Alg 79</strain>
    </source>
</reference>
<protein>
    <submittedName>
        <fullName evidence="4">LysM peptidoglycan-binding domain-containing protein</fullName>
    </submittedName>
</protein>
<feature type="compositionally biased region" description="Basic and acidic residues" evidence="1">
    <location>
        <begin position="58"/>
        <end position="69"/>
    </location>
</feature>
<proteinExistence type="predicted"/>
<dbReference type="PANTHER" id="PTHR34700">
    <property type="entry name" value="POTASSIUM BINDING PROTEIN KBP"/>
    <property type="match status" value="1"/>
</dbReference>
<dbReference type="InterPro" id="IPR036779">
    <property type="entry name" value="LysM_dom_sf"/>
</dbReference>
<reference evidence="4" key="1">
    <citation type="submission" date="2022-07" db="EMBL/GenBank/DDBJ databases">
        <authorList>
            <person name="Otstavnykh N."/>
            <person name="Isaeva M."/>
            <person name="Bystritskaya E."/>
        </authorList>
    </citation>
    <scope>NUCLEOTIDE SEQUENCE</scope>
    <source>
        <strain evidence="4">10Alg 79</strain>
    </source>
</reference>
<feature type="region of interest" description="Disordered" evidence="1">
    <location>
        <begin position="173"/>
        <end position="289"/>
    </location>
</feature>
<dbReference type="Gene3D" id="3.10.350.10">
    <property type="entry name" value="LysM domain"/>
    <property type="match status" value="1"/>
</dbReference>
<sequence length="474" mass="48524">MTQKAGLTGVQWALAMGLGVAAIAGTGAWLSGAFTPLGEGSKAVELATPEGQAKAPTKRQDTSPDKSDAEVTTPTALTIAPPEGEGAPRFDVVRVDADGNATVAGRATPGSDVVIELDGQEAARLTAGSDGTFAGLMTLDLTAAPRVLRLRTADPAATYAALDAIVAPVGTAPSTSAPSAPINGAAEPKEEATTQSAPSQDTSETASAQVSEQTPPAGSDEKDTSNAASVATDTAVAPVTSSAATAQTETEVETDTPAATPPAQVETATSEPTTPPTPEASQVSQAEAPKTAPAVLLAGKEGLTVAQPAGNGPQVMVDVAIDAISYTETGDVQLAGRGKSEANKGFVRVYLDNKPITTSRIAADGNWRTALPDVDTGIYTLRVDQVDAEGRVVSRAETPFKREEKARVAGDATQAPATQKASAITVQPGNTLWAIAQENYGDGVLYVRLFEANREQIRNPDLIYPGQVFDIPQE</sequence>